<dbReference type="Gene3D" id="3.40.50.2300">
    <property type="match status" value="2"/>
</dbReference>
<dbReference type="GO" id="GO:0000976">
    <property type="term" value="F:transcription cis-regulatory region binding"/>
    <property type="evidence" value="ECO:0007669"/>
    <property type="project" value="TreeGrafter"/>
</dbReference>
<dbReference type="PANTHER" id="PTHR30146">
    <property type="entry name" value="LACI-RELATED TRANSCRIPTIONAL REPRESSOR"/>
    <property type="match status" value="1"/>
</dbReference>
<dbReference type="SUPFAM" id="SSF47413">
    <property type="entry name" value="lambda repressor-like DNA-binding domains"/>
    <property type="match status" value="1"/>
</dbReference>
<dbReference type="PROSITE" id="PS50932">
    <property type="entry name" value="HTH_LACI_2"/>
    <property type="match status" value="1"/>
</dbReference>
<keyword evidence="1" id="KW-0805">Transcription regulation</keyword>
<dbReference type="OrthoDB" id="1938857at2"/>
<keyword evidence="3" id="KW-0804">Transcription</keyword>
<dbReference type="PANTHER" id="PTHR30146:SF109">
    <property type="entry name" value="HTH-TYPE TRANSCRIPTIONAL REGULATOR GALS"/>
    <property type="match status" value="1"/>
</dbReference>
<dbReference type="InterPro" id="IPR000843">
    <property type="entry name" value="HTH_LacI"/>
</dbReference>
<dbReference type="CDD" id="cd01392">
    <property type="entry name" value="HTH_LacI"/>
    <property type="match status" value="1"/>
</dbReference>
<comment type="caution">
    <text evidence="5">The sequence shown here is derived from an EMBL/GenBank/DDBJ whole genome shotgun (WGS) entry which is preliminary data.</text>
</comment>
<dbReference type="GO" id="GO:0003700">
    <property type="term" value="F:DNA-binding transcription factor activity"/>
    <property type="evidence" value="ECO:0007669"/>
    <property type="project" value="TreeGrafter"/>
</dbReference>
<proteinExistence type="predicted"/>
<dbReference type="InterPro" id="IPR025997">
    <property type="entry name" value="SBP_2_dom"/>
</dbReference>
<dbReference type="Gene3D" id="1.10.260.40">
    <property type="entry name" value="lambda repressor-like DNA-binding domains"/>
    <property type="match status" value="1"/>
</dbReference>
<protein>
    <recommendedName>
        <fullName evidence="4">HTH lacI-type domain-containing protein</fullName>
    </recommendedName>
</protein>
<dbReference type="PATRIC" id="fig|742734.4.peg.1503"/>
<dbReference type="AlphaFoldDB" id="A0A0J9CCY8"/>
<evidence type="ECO:0000256" key="3">
    <source>
        <dbReference type="ARBA" id="ARBA00023163"/>
    </source>
</evidence>
<dbReference type="Pfam" id="PF13407">
    <property type="entry name" value="Peripla_BP_4"/>
    <property type="match status" value="1"/>
</dbReference>
<evidence type="ECO:0000256" key="1">
    <source>
        <dbReference type="ARBA" id="ARBA00023015"/>
    </source>
</evidence>
<dbReference type="InterPro" id="IPR010982">
    <property type="entry name" value="Lambda_DNA-bd_dom_sf"/>
</dbReference>
<evidence type="ECO:0000313" key="6">
    <source>
        <dbReference type="Proteomes" id="UP000037392"/>
    </source>
</evidence>
<dbReference type="EMBL" id="ADLK01000010">
    <property type="protein sequence ID" value="KMW22334.1"/>
    <property type="molecule type" value="Genomic_DNA"/>
</dbReference>
<accession>A0A0J9CCY8</accession>
<evidence type="ECO:0000259" key="4">
    <source>
        <dbReference type="PROSITE" id="PS50932"/>
    </source>
</evidence>
<reference evidence="5 6" key="1">
    <citation type="submission" date="2011-04" db="EMBL/GenBank/DDBJ databases">
        <title>The Genome Sequence of Clostridium citroniae WAL-19142.</title>
        <authorList>
            <consortium name="The Broad Institute Genome Sequencing Platform"/>
            <person name="Earl A."/>
            <person name="Ward D."/>
            <person name="Feldgarden M."/>
            <person name="Gevers D."/>
            <person name="Warren Y.A."/>
            <person name="Tyrrell K.L."/>
            <person name="Citron D.M."/>
            <person name="Goldstein E.J."/>
            <person name="Daigneault M."/>
            <person name="Allen-Vercoe E."/>
            <person name="Young S.K."/>
            <person name="Zeng Q."/>
            <person name="Gargeya S."/>
            <person name="Fitzgerald M."/>
            <person name="Haas B."/>
            <person name="Abouelleil A."/>
            <person name="Alvarado L."/>
            <person name="Arachchi H.M."/>
            <person name="Berlin A."/>
            <person name="Brown A."/>
            <person name="Chapman S.B."/>
            <person name="Chen Z."/>
            <person name="Dunbar C."/>
            <person name="Freedman E."/>
            <person name="Gearin G."/>
            <person name="Gellesch M."/>
            <person name="Goldberg J."/>
            <person name="Griggs A."/>
            <person name="Gujja S."/>
            <person name="Heilman E.R."/>
            <person name="Heiman D."/>
            <person name="Howarth C."/>
            <person name="Larson L."/>
            <person name="Lui A."/>
            <person name="MacDonald P.J."/>
            <person name="Mehta T."/>
            <person name="Montmayeur A."/>
            <person name="Murphy C."/>
            <person name="Neiman D."/>
            <person name="Pearson M."/>
            <person name="Priest M."/>
            <person name="Roberts A."/>
            <person name="Saif S."/>
            <person name="Shea T."/>
            <person name="Shenoy N."/>
            <person name="Sisk P."/>
            <person name="Stolte C."/>
            <person name="Sykes S."/>
            <person name="White J."/>
            <person name="Yandava C."/>
            <person name="Wortman J."/>
            <person name="Nusbaum C."/>
            <person name="Birren B."/>
        </authorList>
    </citation>
    <scope>NUCLEOTIDE SEQUENCE [LARGE SCALE GENOMIC DNA]</scope>
    <source>
        <strain evidence="5 6">WAL-19142</strain>
    </source>
</reference>
<sequence>MKSQITMKDIAQHFGMSLNTIHKAITGKPGVSEQTRKKIVDYAAANGYKINSMASCLKRKEIQIAVCLPELDKNSVYFYNFIWRGYMGYMREWGDLNVQARELPFKPGELAKTLSRLNDELEHGKRLDGILSIPPEGEDEVLEIKRLTKKGISVVFVTGDNTECQRVGVVVADYYVAGGVMAEQACNILRGRGRVLLMAGNQYNDAHYMIAKGFHEYLQREGAGIQTENLYGYFEKDLGKEELLKRIQELKPDLIGCVFARGSVVLAEALRESGLSGTIPVIANDVFDESVSALQDGTFTNIVYKDPTRQAYLATKMLCEYLVKGNVPKEQVKKVEIALIFKGNVNYYWEREDY</sequence>
<dbReference type="Proteomes" id="UP000037392">
    <property type="component" value="Unassembled WGS sequence"/>
</dbReference>
<evidence type="ECO:0000256" key="2">
    <source>
        <dbReference type="ARBA" id="ARBA00023125"/>
    </source>
</evidence>
<organism evidence="5 6">
    <name type="scientific">[Clostridium] citroniae WAL-19142</name>
    <dbReference type="NCBI Taxonomy" id="742734"/>
    <lineage>
        <taxon>Bacteria</taxon>
        <taxon>Bacillati</taxon>
        <taxon>Bacillota</taxon>
        <taxon>Clostridia</taxon>
        <taxon>Lachnospirales</taxon>
        <taxon>Lachnospiraceae</taxon>
        <taxon>Enterocloster</taxon>
    </lineage>
</organism>
<evidence type="ECO:0000313" key="5">
    <source>
        <dbReference type="EMBL" id="KMW22334.1"/>
    </source>
</evidence>
<dbReference type="RefSeq" id="WP_048929500.1">
    <property type="nucleotide sequence ID" value="NZ_KQ235876.1"/>
</dbReference>
<gene>
    <name evidence="5" type="ORF">HMPREF9470_01403</name>
</gene>
<dbReference type="InterPro" id="IPR028082">
    <property type="entry name" value="Peripla_BP_I"/>
</dbReference>
<name>A0A0J9CCY8_9FIRM</name>
<dbReference type="SUPFAM" id="SSF53822">
    <property type="entry name" value="Periplasmic binding protein-like I"/>
    <property type="match status" value="1"/>
</dbReference>
<dbReference type="GeneID" id="93166761"/>
<dbReference type="SMART" id="SM00354">
    <property type="entry name" value="HTH_LACI"/>
    <property type="match status" value="1"/>
</dbReference>
<keyword evidence="2" id="KW-0238">DNA-binding</keyword>
<feature type="domain" description="HTH lacI-type" evidence="4">
    <location>
        <begin position="5"/>
        <end position="59"/>
    </location>
</feature>